<evidence type="ECO:0000313" key="3">
    <source>
        <dbReference type="EMBL" id="ARU97808.1"/>
    </source>
</evidence>
<dbReference type="EMBL" id="CP015581">
    <property type="protein sequence ID" value="ARU97808.1"/>
    <property type="molecule type" value="Genomic_DNA"/>
</dbReference>
<evidence type="ECO:0000313" key="5">
    <source>
        <dbReference type="Proteomes" id="UP000195814"/>
    </source>
</evidence>
<organism evidence="2 5">
    <name type="scientific">Tatumella citrea</name>
    <name type="common">Pantoea citrea</name>
    <dbReference type="NCBI Taxonomy" id="53336"/>
    <lineage>
        <taxon>Bacteria</taxon>
        <taxon>Pseudomonadati</taxon>
        <taxon>Pseudomonadota</taxon>
        <taxon>Gammaproteobacteria</taxon>
        <taxon>Enterobacterales</taxon>
        <taxon>Erwiniaceae</taxon>
        <taxon>Tatumella</taxon>
    </lineage>
</organism>
<feature type="transmembrane region" description="Helical" evidence="1">
    <location>
        <begin position="6"/>
        <end position="25"/>
    </location>
</feature>
<evidence type="ECO:0000256" key="1">
    <source>
        <dbReference type="SAM" id="Phobius"/>
    </source>
</evidence>
<evidence type="ECO:0000313" key="4">
    <source>
        <dbReference type="Proteomes" id="UP000195729"/>
    </source>
</evidence>
<sequence>MELIKYIIGIPLFSTLIISIIGPLVKKYAQFQRWDFFSRSSSEQIKAVKWIKETTASTPDLLARVEQQLRLQSFGLHRDFYFSFKIICFQSVHPQSLIPFLKTVLRYQGLYRLADGNIYPRRNNGWFITMLSVFLFFFTGSEIYRGYVQHNIIKFWMSLSLFIFAFMACFWMAFRVWEIYYISKKLNTYVPPSNEFKSKSDDFCTILNNTYP</sequence>
<name>A0A1Y0LJY6_TATCI</name>
<dbReference type="Proteomes" id="UP000195729">
    <property type="component" value="Chromosome"/>
</dbReference>
<evidence type="ECO:0000313" key="2">
    <source>
        <dbReference type="EMBL" id="ARU93770.1"/>
    </source>
</evidence>
<keyword evidence="4" id="KW-1185">Reference proteome</keyword>
<feature type="transmembrane region" description="Helical" evidence="1">
    <location>
        <begin position="153"/>
        <end position="174"/>
    </location>
</feature>
<feature type="transmembrane region" description="Helical" evidence="1">
    <location>
        <begin position="126"/>
        <end position="147"/>
    </location>
</feature>
<dbReference type="KEGG" id="tci:A7K98_08260"/>
<dbReference type="EMBL" id="CP015579">
    <property type="protein sequence ID" value="ARU93770.1"/>
    <property type="molecule type" value="Genomic_DNA"/>
</dbReference>
<proteinExistence type="predicted"/>
<keyword evidence="1" id="KW-0812">Transmembrane</keyword>
<keyword evidence="1" id="KW-1133">Transmembrane helix</keyword>
<dbReference type="Proteomes" id="UP000195814">
    <property type="component" value="Chromosome"/>
</dbReference>
<reference evidence="4 5" key="1">
    <citation type="submission" date="2016-05" db="EMBL/GenBank/DDBJ databases">
        <title>Complete genome sequence of two 2,5-diketo-D-glunonic acid producing strain Tatumella citrea.</title>
        <authorList>
            <person name="Duan C."/>
            <person name="Yang J."/>
            <person name="Yang S."/>
        </authorList>
    </citation>
    <scope>NUCLEOTIDE SEQUENCE [LARGE SCALE GENOMIC DNA]</scope>
    <source>
        <strain evidence="3 4">ATCC 39140</strain>
        <strain evidence="2 5">DSM 13699</strain>
    </source>
</reference>
<dbReference type="AlphaFoldDB" id="A0A1Y0LJY6"/>
<keyword evidence="1" id="KW-0472">Membrane</keyword>
<gene>
    <name evidence="2" type="ORF">A7K98_08260</name>
    <name evidence="3" type="ORF">A7K99_08260</name>
</gene>
<protein>
    <submittedName>
        <fullName evidence="2">Uncharacterized protein</fullName>
    </submittedName>
</protein>
<accession>A0A1Y0LJY6</accession>